<name>A0A9P6I9W9_9PEZI</name>
<evidence type="ECO:0000256" key="2">
    <source>
        <dbReference type="SAM" id="SignalP"/>
    </source>
</evidence>
<dbReference type="GeneID" id="62163632"/>
<proteinExistence type="predicted"/>
<comment type="caution">
    <text evidence="3">The sequence shown here is derived from an EMBL/GenBank/DDBJ whole genome shotgun (WGS) entry which is preliminary data.</text>
</comment>
<reference evidence="3" key="1">
    <citation type="submission" date="2020-03" db="EMBL/GenBank/DDBJ databases">
        <authorList>
            <person name="He L."/>
        </authorList>
    </citation>
    <scope>NUCLEOTIDE SEQUENCE</scope>
    <source>
        <strain evidence="3">CkLH20</strain>
    </source>
</reference>
<evidence type="ECO:0008006" key="5">
    <source>
        <dbReference type="Google" id="ProtNLM"/>
    </source>
</evidence>
<keyword evidence="4" id="KW-1185">Reference proteome</keyword>
<gene>
    <name evidence="3" type="ORF">CkaCkLH20_07842</name>
</gene>
<protein>
    <recommendedName>
        <fullName evidence="5">Cyanovirin-N domain-containing protein</fullName>
    </recommendedName>
</protein>
<dbReference type="Gene3D" id="2.30.60.10">
    <property type="entry name" value="Cyanovirin-N"/>
    <property type="match status" value="1"/>
</dbReference>
<dbReference type="RefSeq" id="XP_038744166.1">
    <property type="nucleotide sequence ID" value="XM_038890558.1"/>
</dbReference>
<evidence type="ECO:0000256" key="1">
    <source>
        <dbReference type="SAM" id="MobiDB-lite"/>
    </source>
</evidence>
<evidence type="ECO:0000313" key="3">
    <source>
        <dbReference type="EMBL" id="KAF9874705.1"/>
    </source>
</evidence>
<sequence length="185" mass="21105">MRLQASIILAIAGLASAGSTPSIPSSKLPPSEEPDKCLQRLDEYPNRSDKREDLFHRRCVEARTYRGKYGPYSGDLYLESCCKNADGKFTTPTFINFDECLVFDPDTEALQWNHEKTRRIRDHCNHCEIKSMYRSELICYCKNKDGNDVKAQLTFDMGSIHADIESLVPKNALWVDKDGQFACKQ</sequence>
<feature type="chain" id="PRO_5040320420" description="Cyanovirin-N domain-containing protein" evidence="2">
    <location>
        <begin position="18"/>
        <end position="185"/>
    </location>
</feature>
<dbReference type="AlphaFoldDB" id="A0A9P6I9W9"/>
<accession>A0A9P6I9W9</accession>
<dbReference type="SUPFAM" id="SSF51322">
    <property type="entry name" value="Cyanovirin-N"/>
    <property type="match status" value="1"/>
</dbReference>
<evidence type="ECO:0000313" key="4">
    <source>
        <dbReference type="Proteomes" id="UP000781932"/>
    </source>
</evidence>
<dbReference type="OrthoDB" id="4809471at2759"/>
<dbReference type="EMBL" id="JAATWM020000025">
    <property type="protein sequence ID" value="KAF9874705.1"/>
    <property type="molecule type" value="Genomic_DNA"/>
</dbReference>
<feature type="region of interest" description="Disordered" evidence="1">
    <location>
        <begin position="17"/>
        <end position="37"/>
    </location>
</feature>
<organism evidence="3 4">
    <name type="scientific">Colletotrichum karsti</name>
    <dbReference type="NCBI Taxonomy" id="1095194"/>
    <lineage>
        <taxon>Eukaryota</taxon>
        <taxon>Fungi</taxon>
        <taxon>Dikarya</taxon>
        <taxon>Ascomycota</taxon>
        <taxon>Pezizomycotina</taxon>
        <taxon>Sordariomycetes</taxon>
        <taxon>Hypocreomycetidae</taxon>
        <taxon>Glomerellales</taxon>
        <taxon>Glomerellaceae</taxon>
        <taxon>Colletotrichum</taxon>
        <taxon>Colletotrichum boninense species complex</taxon>
    </lineage>
</organism>
<dbReference type="Proteomes" id="UP000781932">
    <property type="component" value="Unassembled WGS sequence"/>
</dbReference>
<keyword evidence="2" id="KW-0732">Signal</keyword>
<reference evidence="3" key="2">
    <citation type="submission" date="2020-11" db="EMBL/GenBank/DDBJ databases">
        <title>Whole genome sequencing of Colletotrichum sp.</title>
        <authorList>
            <person name="Li H."/>
        </authorList>
    </citation>
    <scope>NUCLEOTIDE SEQUENCE</scope>
    <source>
        <strain evidence="3">CkLH20</strain>
    </source>
</reference>
<feature type="signal peptide" evidence="2">
    <location>
        <begin position="1"/>
        <end position="17"/>
    </location>
</feature>
<dbReference type="InterPro" id="IPR036673">
    <property type="entry name" value="Cyanovirin-N_sf"/>
</dbReference>